<evidence type="ECO:0000256" key="5">
    <source>
        <dbReference type="SAM" id="SignalP"/>
    </source>
</evidence>
<dbReference type="CDD" id="cd13905">
    <property type="entry name" value="CuRO_3_tcLLC2_insect_like"/>
    <property type="match status" value="1"/>
</dbReference>
<evidence type="ECO:0000259" key="7">
    <source>
        <dbReference type="Pfam" id="PF07731"/>
    </source>
</evidence>
<feature type="chain" id="PRO_5046891070" description="Laccase" evidence="5">
    <location>
        <begin position="19"/>
        <end position="641"/>
    </location>
</feature>
<dbReference type="CDD" id="cd13884">
    <property type="entry name" value="CuRO_2_tcLCC_insect_like"/>
    <property type="match status" value="1"/>
</dbReference>
<reference evidence="9 10" key="1">
    <citation type="submission" date="2022-12" db="EMBL/GenBank/DDBJ databases">
        <title>Chromosome-level genome of Tegillarca granosa.</title>
        <authorList>
            <person name="Kim J."/>
        </authorList>
    </citation>
    <scope>NUCLEOTIDE SEQUENCE [LARGE SCALE GENOMIC DNA]</scope>
    <source>
        <strain evidence="9">Teg-2019</strain>
        <tissue evidence="9">Adductor muscle</tissue>
    </source>
</reference>
<proteinExistence type="inferred from homology"/>
<keyword evidence="10" id="KW-1185">Reference proteome</keyword>
<dbReference type="Pfam" id="PF07731">
    <property type="entry name" value="Cu-oxidase_2"/>
    <property type="match status" value="1"/>
</dbReference>
<feature type="signal peptide" evidence="5">
    <location>
        <begin position="1"/>
        <end position="18"/>
    </location>
</feature>
<keyword evidence="5" id="KW-0732">Signal</keyword>
<dbReference type="InterPro" id="IPR008972">
    <property type="entry name" value="Cupredoxin"/>
</dbReference>
<feature type="domain" description="Plastocyanin-like" evidence="6">
    <location>
        <begin position="265"/>
        <end position="394"/>
    </location>
</feature>
<dbReference type="Pfam" id="PF07732">
    <property type="entry name" value="Cu-oxidase_3"/>
    <property type="match status" value="1"/>
</dbReference>
<dbReference type="InterPro" id="IPR001117">
    <property type="entry name" value="Cu-oxidase_2nd"/>
</dbReference>
<protein>
    <recommendedName>
        <fullName evidence="11">Laccase</fullName>
    </recommendedName>
</protein>
<dbReference type="PANTHER" id="PTHR11709">
    <property type="entry name" value="MULTI-COPPER OXIDASE"/>
    <property type="match status" value="1"/>
</dbReference>
<dbReference type="PANTHER" id="PTHR11709:SF394">
    <property type="entry name" value="FI03373P-RELATED"/>
    <property type="match status" value="1"/>
</dbReference>
<dbReference type="EMBL" id="JARBDR010000141">
    <property type="protein sequence ID" value="KAJ8320861.1"/>
    <property type="molecule type" value="Genomic_DNA"/>
</dbReference>
<comment type="similarity">
    <text evidence="1">Belongs to the multicopper oxidase family.</text>
</comment>
<keyword evidence="3" id="KW-0560">Oxidoreductase</keyword>
<evidence type="ECO:0000259" key="6">
    <source>
        <dbReference type="Pfam" id="PF00394"/>
    </source>
</evidence>
<evidence type="ECO:0000256" key="3">
    <source>
        <dbReference type="ARBA" id="ARBA00023002"/>
    </source>
</evidence>
<dbReference type="SUPFAM" id="SSF49503">
    <property type="entry name" value="Cupredoxins"/>
    <property type="match status" value="3"/>
</dbReference>
<keyword evidence="4" id="KW-0186">Copper</keyword>
<dbReference type="InterPro" id="IPR011707">
    <property type="entry name" value="Cu-oxidase-like_N"/>
</dbReference>
<keyword evidence="2" id="KW-0479">Metal-binding</keyword>
<dbReference type="Pfam" id="PF00394">
    <property type="entry name" value="Cu-oxidase"/>
    <property type="match status" value="1"/>
</dbReference>
<sequence>MKLLILFTVLVNLKSVISFEQKVVPSCNQNEPVCEFNWVIDYLETMVYFSEEQNPRPVVVRDGVLQKRLGCNNYENITDTELERVITAEGSYKVLFAINGQVPGPSIVVYEGQQVVINLKNNLLVEGITIHWHGMVQRGTPWMDGVGTISHCPINAGESFTYRWIAEPIGTHWYHAHLGVERTDGLAGALIVLPKDSDKKTNGVAELPDFAEEYVMVLQDWKYSPSVEVNQEINWGLTGYLRDLNDPECYTTTVETDGGGVGLTAFESAVINGKGHYFINRTMVPDTPMLPYETFMVEEYKYYRFRIVHAGMMFAFRISFDKHAVQVVSVDGNDVIEEGAESVIIHGGERVDIVIFADQPIDNYWIRIETLESKTVAGEEIEPGKVLGVLRYQSASTDLPKTERMKCDADNRCKVINCPFKLFPDSHYTDCMPISDLKSTKETLEKQPVPTFQSPDEFQEVFINFHFSNVNIIYILYWMRIEKIYPTGDFMVDCKDKDCSDHCQCTHIIELQRGKVVQIVLLNMDDAPFSMPHPIHMHGHHFHVLKIGFPEYNSTSGEITKQNPDIRCNTADCNTPTWANEEWLGGNVPGINLVDPPLKDTIMVPGRGYIVLRIKADNPGSSFFPIISGLNKQNSVETDTS</sequence>
<dbReference type="Gene3D" id="2.60.40.420">
    <property type="entry name" value="Cupredoxins - blue copper proteins"/>
    <property type="match status" value="3"/>
</dbReference>
<dbReference type="InterPro" id="IPR011706">
    <property type="entry name" value="Cu-oxidase_C"/>
</dbReference>
<evidence type="ECO:0000256" key="2">
    <source>
        <dbReference type="ARBA" id="ARBA00022723"/>
    </source>
</evidence>
<gene>
    <name evidence="9" type="ORF">KUTeg_002448</name>
</gene>
<dbReference type="CDD" id="cd13858">
    <property type="entry name" value="CuRO_1_tcLCC2_insect_like"/>
    <property type="match status" value="1"/>
</dbReference>
<evidence type="ECO:0000313" key="10">
    <source>
        <dbReference type="Proteomes" id="UP001217089"/>
    </source>
</evidence>
<evidence type="ECO:0000256" key="4">
    <source>
        <dbReference type="ARBA" id="ARBA00023008"/>
    </source>
</evidence>
<comment type="caution">
    <text evidence="9">The sequence shown here is derived from an EMBL/GenBank/DDBJ whole genome shotgun (WGS) entry which is preliminary data.</text>
</comment>
<feature type="domain" description="Plastocyanin-like" evidence="7">
    <location>
        <begin position="496"/>
        <end position="624"/>
    </location>
</feature>
<accession>A0ABQ9FXJ9</accession>
<feature type="domain" description="Plastocyanin-like" evidence="8">
    <location>
        <begin position="90"/>
        <end position="196"/>
    </location>
</feature>
<dbReference type="InterPro" id="IPR045087">
    <property type="entry name" value="Cu-oxidase_fam"/>
</dbReference>
<organism evidence="9 10">
    <name type="scientific">Tegillarca granosa</name>
    <name type="common">Malaysian cockle</name>
    <name type="synonym">Anadara granosa</name>
    <dbReference type="NCBI Taxonomy" id="220873"/>
    <lineage>
        <taxon>Eukaryota</taxon>
        <taxon>Metazoa</taxon>
        <taxon>Spiralia</taxon>
        <taxon>Lophotrochozoa</taxon>
        <taxon>Mollusca</taxon>
        <taxon>Bivalvia</taxon>
        <taxon>Autobranchia</taxon>
        <taxon>Pteriomorphia</taxon>
        <taxon>Arcoida</taxon>
        <taxon>Arcoidea</taxon>
        <taxon>Arcidae</taxon>
        <taxon>Tegillarca</taxon>
    </lineage>
</organism>
<dbReference type="Proteomes" id="UP001217089">
    <property type="component" value="Unassembled WGS sequence"/>
</dbReference>
<evidence type="ECO:0000259" key="8">
    <source>
        <dbReference type="Pfam" id="PF07732"/>
    </source>
</evidence>
<evidence type="ECO:0008006" key="11">
    <source>
        <dbReference type="Google" id="ProtNLM"/>
    </source>
</evidence>
<evidence type="ECO:0000256" key="1">
    <source>
        <dbReference type="ARBA" id="ARBA00010609"/>
    </source>
</evidence>
<name>A0ABQ9FXJ9_TEGGR</name>
<evidence type="ECO:0000313" key="9">
    <source>
        <dbReference type="EMBL" id="KAJ8320861.1"/>
    </source>
</evidence>